<dbReference type="GO" id="GO:0005886">
    <property type="term" value="C:plasma membrane"/>
    <property type="evidence" value="ECO:0007669"/>
    <property type="project" value="TreeGrafter"/>
</dbReference>
<dbReference type="GO" id="GO:0007155">
    <property type="term" value="P:cell adhesion"/>
    <property type="evidence" value="ECO:0007669"/>
    <property type="project" value="TreeGrafter"/>
</dbReference>
<dbReference type="Pfam" id="PF08266">
    <property type="entry name" value="Cadherin_2"/>
    <property type="match status" value="1"/>
</dbReference>
<keyword evidence="6" id="KW-1185">Reference proteome</keyword>
<dbReference type="AlphaFoldDB" id="A0A7J5XN96"/>
<dbReference type="InterPro" id="IPR013164">
    <property type="entry name" value="Cadherin_N"/>
</dbReference>
<dbReference type="EMBL" id="JAAKFY010000022">
    <property type="protein sequence ID" value="KAF3838313.1"/>
    <property type="molecule type" value="Genomic_DNA"/>
</dbReference>
<name>A0A7J5XN96_DISMA</name>
<reference evidence="5 6" key="1">
    <citation type="submission" date="2020-03" db="EMBL/GenBank/DDBJ databases">
        <title>Dissostichus mawsoni Genome sequencing and assembly.</title>
        <authorList>
            <person name="Park H."/>
        </authorList>
    </citation>
    <scope>NUCLEOTIDE SEQUENCE [LARGE SCALE GENOMIC DNA]</scope>
    <source>
        <strain evidence="5">DM0001</strain>
        <tissue evidence="5">Muscle</tissue>
    </source>
</reference>
<dbReference type="PANTHER" id="PTHR24028:SF290">
    <property type="entry name" value="PROTOCADHERIN 2 ALPHA A 15-RELATED"/>
    <property type="match status" value="1"/>
</dbReference>
<keyword evidence="2" id="KW-0472">Membrane</keyword>
<evidence type="ECO:0000256" key="2">
    <source>
        <dbReference type="ARBA" id="ARBA00023136"/>
    </source>
</evidence>
<dbReference type="Proteomes" id="UP000518266">
    <property type="component" value="Unassembled WGS sequence"/>
</dbReference>
<evidence type="ECO:0000256" key="1">
    <source>
        <dbReference type="ARBA" id="ARBA00004370"/>
    </source>
</evidence>
<gene>
    <name evidence="5" type="ORF">F7725_010081</name>
</gene>
<dbReference type="GO" id="GO:0005509">
    <property type="term" value="F:calcium ion binding"/>
    <property type="evidence" value="ECO:0007669"/>
    <property type="project" value="InterPro"/>
</dbReference>
<evidence type="ECO:0000313" key="6">
    <source>
        <dbReference type="Proteomes" id="UP000518266"/>
    </source>
</evidence>
<dbReference type="CDD" id="cd11304">
    <property type="entry name" value="Cadherin_repeat"/>
    <property type="match status" value="1"/>
</dbReference>
<evidence type="ECO:0000256" key="3">
    <source>
        <dbReference type="ARBA" id="ARBA00023180"/>
    </source>
</evidence>
<accession>A0A7J5XN96</accession>
<evidence type="ECO:0000313" key="5">
    <source>
        <dbReference type="EMBL" id="KAF3838313.1"/>
    </source>
</evidence>
<keyword evidence="3" id="KW-0325">Glycoprotein</keyword>
<organism evidence="5 6">
    <name type="scientific">Dissostichus mawsoni</name>
    <name type="common">Antarctic cod</name>
    <dbReference type="NCBI Taxonomy" id="36200"/>
    <lineage>
        <taxon>Eukaryota</taxon>
        <taxon>Metazoa</taxon>
        <taxon>Chordata</taxon>
        <taxon>Craniata</taxon>
        <taxon>Vertebrata</taxon>
        <taxon>Euteleostomi</taxon>
        <taxon>Actinopterygii</taxon>
        <taxon>Neopterygii</taxon>
        <taxon>Teleostei</taxon>
        <taxon>Neoteleostei</taxon>
        <taxon>Acanthomorphata</taxon>
        <taxon>Eupercaria</taxon>
        <taxon>Perciformes</taxon>
        <taxon>Notothenioidei</taxon>
        <taxon>Nototheniidae</taxon>
        <taxon>Dissostichus</taxon>
    </lineage>
</organism>
<comment type="caution">
    <text evidence="5">The sequence shown here is derived from an EMBL/GenBank/DDBJ whole genome shotgun (WGS) entry which is preliminary data.</text>
</comment>
<evidence type="ECO:0000259" key="4">
    <source>
        <dbReference type="Pfam" id="PF08266"/>
    </source>
</evidence>
<proteinExistence type="predicted"/>
<dbReference type="InterPro" id="IPR050174">
    <property type="entry name" value="Protocadherin/Cadherin-CA"/>
</dbReference>
<dbReference type="FunFam" id="2.60.40.60:FF:000398">
    <property type="entry name" value="Protocadherin cluster 1 gamma 26a"/>
    <property type="match status" value="1"/>
</dbReference>
<dbReference type="Gene3D" id="2.60.40.60">
    <property type="entry name" value="Cadherins"/>
    <property type="match status" value="1"/>
</dbReference>
<protein>
    <recommendedName>
        <fullName evidence="4">Cadherin N-terminal domain-containing protein</fullName>
    </recommendedName>
</protein>
<dbReference type="SUPFAM" id="SSF49313">
    <property type="entry name" value="Cadherin-like"/>
    <property type="match status" value="1"/>
</dbReference>
<dbReference type="OrthoDB" id="6252479at2759"/>
<sequence length="123" mass="13389">MSIGSTIVPGSHANTLVLLTGGEHLQRTCEMRRARGCFLGCVIAVLLCSVASAQIRYSISEEVNEGTVVGNIAKDLGLDKSTLKDRKYRIVSSNADPLFHVNQLDGVLYVSRKIDREEGVRAE</sequence>
<comment type="subcellular location">
    <subcellularLocation>
        <location evidence="1">Membrane</location>
    </subcellularLocation>
</comment>
<feature type="domain" description="Cadherin N-terminal" evidence="4">
    <location>
        <begin position="54"/>
        <end position="118"/>
    </location>
</feature>
<dbReference type="PANTHER" id="PTHR24028">
    <property type="entry name" value="CADHERIN-87A"/>
    <property type="match status" value="1"/>
</dbReference>
<dbReference type="InterPro" id="IPR015919">
    <property type="entry name" value="Cadherin-like_sf"/>
</dbReference>